<dbReference type="GO" id="GO:0006892">
    <property type="term" value="P:post-Golgi vesicle-mediated transport"/>
    <property type="evidence" value="ECO:0007669"/>
    <property type="project" value="TreeGrafter"/>
</dbReference>
<dbReference type="Proteomes" id="UP000242913">
    <property type="component" value="Unassembled WGS sequence"/>
</dbReference>
<feature type="domain" description="C-CAP/cofactor C-like" evidence="3">
    <location>
        <begin position="304"/>
        <end position="473"/>
    </location>
</feature>
<dbReference type="PROSITE" id="PS51329">
    <property type="entry name" value="C_CAP_COFACTOR_C"/>
    <property type="match status" value="1"/>
</dbReference>
<dbReference type="GO" id="GO:0005929">
    <property type="term" value="C:cilium"/>
    <property type="evidence" value="ECO:0007669"/>
    <property type="project" value="TreeGrafter"/>
</dbReference>
<dbReference type="PANTHER" id="PTHR15440:SF0">
    <property type="entry name" value="PROTEIN XRP2"/>
    <property type="match status" value="1"/>
</dbReference>
<evidence type="ECO:0000313" key="5">
    <source>
        <dbReference type="Proteomes" id="UP000242913"/>
    </source>
</evidence>
<evidence type="ECO:0000256" key="1">
    <source>
        <dbReference type="ARBA" id="ARBA00008848"/>
    </source>
</evidence>
<evidence type="ECO:0000259" key="3">
    <source>
        <dbReference type="PROSITE" id="PS51329"/>
    </source>
</evidence>
<sequence>MRNNGTTVLNISMNKNSSKIDVLQCSGEYWMSNLPEEVTRKPLVCLAIPGSHDSFTHLLFDKYPVANDEGRFIREIGRFRLVRRFIRRWAITQRFSVTKQLYAGVRYFDIRLIIPLSTKLNGVRVLHALYGNCIEQLLLYINIFLDTHPREIVILDFNHLYNFNSSEYIKFLKMVESVFGRKLCLRGKDITKISLASMWQLGYQVITISAAETTTHQSASWIWDSSCIISPYANVDRSDKLFEFLDRTLRDHRQGPRNVFFVTQAILTIKWFDILMHPFSTLEERCALKCTEKAISWITTFDEPSHFNIIICDFINHLDFCNVVISLNMPSEKYRFVDLCDEIAIKSDGHIAGEQFIIERCKESCILLLDHLAAVNIDDCEKCFIVIGPCKGSVFIRDCKNITIFTICQQFRSRDCFNIDVFLFCTTKPIIESSKLMRFRSLALSYDKLEEHITKASISPFTNNWNDVHDFTPEDISNFEICCTEYNQIKKMDIIKDIENIQFIRERSVLPLYTIANNAIGKKMLILCMDRDNEALVSFYDRTLKFLRKILAQGAQLITTKDMIIRKKELPSLFISKYAKSSGRLVTLEIAWDEEEIKRNIQMASDTMKVVEDRDFEHYRANLYRFAQMQTDIC</sequence>
<keyword evidence="5" id="KW-1185">Reference proteome</keyword>
<accession>A0A238BS04</accession>
<evidence type="ECO:0000256" key="2">
    <source>
        <dbReference type="ARBA" id="ARBA00022741"/>
    </source>
</evidence>
<name>A0A238BS04_9BILA</name>
<dbReference type="InterPro" id="IPR017946">
    <property type="entry name" value="PLC-like_Pdiesterase_TIM-brl"/>
</dbReference>
<dbReference type="OrthoDB" id="194775at2759"/>
<dbReference type="GO" id="GO:0005096">
    <property type="term" value="F:GTPase activator activity"/>
    <property type="evidence" value="ECO:0007669"/>
    <property type="project" value="InterPro"/>
</dbReference>
<dbReference type="SUPFAM" id="SSF51695">
    <property type="entry name" value="PLC-like phosphodiesterases"/>
    <property type="match status" value="1"/>
</dbReference>
<keyword evidence="2" id="KW-0547">Nucleotide-binding</keyword>
<dbReference type="SMART" id="SM00673">
    <property type="entry name" value="CARP"/>
    <property type="match status" value="2"/>
</dbReference>
<protein>
    <recommendedName>
        <fullName evidence="3">C-CAP/cofactor C-like domain-containing protein</fullName>
    </recommendedName>
</protein>
<dbReference type="InterPro" id="IPR012945">
    <property type="entry name" value="Tubulin-bd_cofactor_C_dom"/>
</dbReference>
<dbReference type="InterPro" id="IPR016098">
    <property type="entry name" value="CAP/MinC_C"/>
</dbReference>
<dbReference type="InterPro" id="IPR017901">
    <property type="entry name" value="C-CAP_CF_C-like"/>
</dbReference>
<dbReference type="Pfam" id="PF07986">
    <property type="entry name" value="TBCC"/>
    <property type="match status" value="1"/>
</dbReference>
<proteinExistence type="inferred from homology"/>
<dbReference type="AlphaFoldDB" id="A0A238BS04"/>
<comment type="similarity">
    <text evidence="1">Belongs to the TBCC family.</text>
</comment>
<dbReference type="EMBL" id="KZ270032">
    <property type="protein sequence ID" value="OZC07445.1"/>
    <property type="molecule type" value="Genomic_DNA"/>
</dbReference>
<organism evidence="4 5">
    <name type="scientific">Onchocerca flexuosa</name>
    <dbReference type="NCBI Taxonomy" id="387005"/>
    <lineage>
        <taxon>Eukaryota</taxon>
        <taxon>Metazoa</taxon>
        <taxon>Ecdysozoa</taxon>
        <taxon>Nematoda</taxon>
        <taxon>Chromadorea</taxon>
        <taxon>Rhabditida</taxon>
        <taxon>Spirurina</taxon>
        <taxon>Spiruromorpha</taxon>
        <taxon>Filarioidea</taxon>
        <taxon>Onchocercidae</taxon>
        <taxon>Onchocerca</taxon>
    </lineage>
</organism>
<dbReference type="Gene3D" id="3.20.20.190">
    <property type="entry name" value="Phosphatidylinositol (PI) phosphodiesterase"/>
    <property type="match status" value="1"/>
</dbReference>
<dbReference type="PANTHER" id="PTHR15440">
    <property type="entry name" value="XRP2 PROTEIN"/>
    <property type="match status" value="1"/>
</dbReference>
<dbReference type="InterPro" id="IPR039093">
    <property type="entry name" value="XRP2"/>
</dbReference>
<dbReference type="GO" id="GO:0000166">
    <property type="term" value="F:nucleotide binding"/>
    <property type="evidence" value="ECO:0007669"/>
    <property type="project" value="UniProtKB-KW"/>
</dbReference>
<dbReference type="GO" id="GO:0006629">
    <property type="term" value="P:lipid metabolic process"/>
    <property type="evidence" value="ECO:0007669"/>
    <property type="project" value="InterPro"/>
</dbReference>
<gene>
    <name evidence="4" type="ORF">X798_05582</name>
</gene>
<dbReference type="GO" id="GO:1990075">
    <property type="term" value="C:periciliary membrane compartment"/>
    <property type="evidence" value="ECO:0007669"/>
    <property type="project" value="TreeGrafter"/>
</dbReference>
<evidence type="ECO:0000313" key="4">
    <source>
        <dbReference type="EMBL" id="OZC07445.1"/>
    </source>
</evidence>
<dbReference type="PROSITE" id="PS50007">
    <property type="entry name" value="PIPLC_X_DOMAIN"/>
    <property type="match status" value="1"/>
</dbReference>
<dbReference type="Gene3D" id="2.160.20.70">
    <property type="match status" value="1"/>
</dbReference>
<dbReference type="InterPro" id="IPR006599">
    <property type="entry name" value="CARP_motif"/>
</dbReference>
<dbReference type="GO" id="GO:0008081">
    <property type="term" value="F:phosphoric diester hydrolase activity"/>
    <property type="evidence" value="ECO:0007669"/>
    <property type="project" value="InterPro"/>
</dbReference>
<reference evidence="4 5" key="1">
    <citation type="submission" date="2015-12" db="EMBL/GenBank/DDBJ databases">
        <title>Draft genome of the nematode, Onchocerca flexuosa.</title>
        <authorList>
            <person name="Mitreva M."/>
        </authorList>
    </citation>
    <scope>NUCLEOTIDE SEQUENCE [LARGE SCALE GENOMIC DNA]</scope>
    <source>
        <strain evidence="4">Red Deer</strain>
    </source>
</reference>